<evidence type="ECO:0000256" key="1">
    <source>
        <dbReference type="SAM" id="MobiDB-lite"/>
    </source>
</evidence>
<dbReference type="AlphaFoldDB" id="A0A9D1MED9"/>
<reference evidence="2" key="2">
    <citation type="journal article" date="2021" name="PeerJ">
        <title>Extensive microbial diversity within the chicken gut microbiome revealed by metagenomics and culture.</title>
        <authorList>
            <person name="Gilroy R."/>
            <person name="Ravi A."/>
            <person name="Getino M."/>
            <person name="Pursley I."/>
            <person name="Horton D.L."/>
            <person name="Alikhan N.F."/>
            <person name="Baker D."/>
            <person name="Gharbi K."/>
            <person name="Hall N."/>
            <person name="Watson M."/>
            <person name="Adriaenssens E.M."/>
            <person name="Foster-Nyarko E."/>
            <person name="Jarju S."/>
            <person name="Secka A."/>
            <person name="Antonio M."/>
            <person name="Oren A."/>
            <person name="Chaudhuri R.R."/>
            <person name="La Ragione R."/>
            <person name="Hildebrand F."/>
            <person name="Pallen M.J."/>
        </authorList>
    </citation>
    <scope>NUCLEOTIDE SEQUENCE</scope>
    <source>
        <strain evidence="2">11687</strain>
    </source>
</reference>
<evidence type="ECO:0000313" key="2">
    <source>
        <dbReference type="EMBL" id="HIU58635.1"/>
    </source>
</evidence>
<protein>
    <submittedName>
        <fullName evidence="2">Uncharacterized protein</fullName>
    </submittedName>
</protein>
<name>A0A9D1MED9_9FIRM</name>
<gene>
    <name evidence="2" type="ORF">IAC57_00895</name>
</gene>
<sequence length="113" mass="12217">MKSFKDYTPRPETGKGEQAAERASGRTTEQPGAGSAGRETASAAELTKKIAAAYNGKSSAEMLRNILAEAERSKRAGTLSNAEIDAFYGQFAPMLGPVQRRQLRSVVERLKKL</sequence>
<dbReference type="EMBL" id="DVMZ01000025">
    <property type="protein sequence ID" value="HIU58635.1"/>
    <property type="molecule type" value="Genomic_DNA"/>
</dbReference>
<dbReference type="Proteomes" id="UP000824081">
    <property type="component" value="Unassembled WGS sequence"/>
</dbReference>
<accession>A0A9D1MED9</accession>
<organism evidence="2 3">
    <name type="scientific">Candidatus Scatosoma pullistercoris</name>
    <dbReference type="NCBI Taxonomy" id="2840934"/>
    <lineage>
        <taxon>Bacteria</taxon>
        <taxon>Bacillati</taxon>
        <taxon>Bacillota</taxon>
        <taxon>Clostridia</taxon>
        <taxon>Candidatus Scatosoma</taxon>
    </lineage>
</organism>
<comment type="caution">
    <text evidence="2">The sequence shown here is derived from an EMBL/GenBank/DDBJ whole genome shotgun (WGS) entry which is preliminary data.</text>
</comment>
<feature type="compositionally biased region" description="Basic and acidic residues" evidence="1">
    <location>
        <begin position="1"/>
        <end position="24"/>
    </location>
</feature>
<evidence type="ECO:0000313" key="3">
    <source>
        <dbReference type="Proteomes" id="UP000824081"/>
    </source>
</evidence>
<reference evidence="2" key="1">
    <citation type="submission" date="2020-10" db="EMBL/GenBank/DDBJ databases">
        <authorList>
            <person name="Gilroy R."/>
        </authorList>
    </citation>
    <scope>NUCLEOTIDE SEQUENCE</scope>
    <source>
        <strain evidence="2">11687</strain>
    </source>
</reference>
<feature type="region of interest" description="Disordered" evidence="1">
    <location>
        <begin position="1"/>
        <end position="42"/>
    </location>
</feature>
<proteinExistence type="predicted"/>